<gene>
    <name evidence="1" type="ORF">NP493_735g03060</name>
</gene>
<sequence length="48" mass="5848">MYGICVHCIKHRVRIVTKSDAIWAFCAIFRTNTPLPQQRYLLRQWQWV</sequence>
<proteinExistence type="predicted"/>
<dbReference type="EMBL" id="JAODUO010000735">
    <property type="protein sequence ID" value="KAK2175360.1"/>
    <property type="molecule type" value="Genomic_DNA"/>
</dbReference>
<reference evidence="1" key="1">
    <citation type="journal article" date="2023" name="Mol. Biol. Evol.">
        <title>Third-Generation Sequencing Reveals the Adaptive Role of the Epigenome in Three Deep-Sea Polychaetes.</title>
        <authorList>
            <person name="Perez M."/>
            <person name="Aroh O."/>
            <person name="Sun Y."/>
            <person name="Lan Y."/>
            <person name="Juniper S.K."/>
            <person name="Young C.R."/>
            <person name="Angers B."/>
            <person name="Qian P.Y."/>
        </authorList>
    </citation>
    <scope>NUCLEOTIDE SEQUENCE</scope>
    <source>
        <strain evidence="1">R07B-5</strain>
    </source>
</reference>
<dbReference type="AlphaFoldDB" id="A0AAD9NME5"/>
<organism evidence="1 2">
    <name type="scientific">Ridgeia piscesae</name>
    <name type="common">Tubeworm</name>
    <dbReference type="NCBI Taxonomy" id="27915"/>
    <lineage>
        <taxon>Eukaryota</taxon>
        <taxon>Metazoa</taxon>
        <taxon>Spiralia</taxon>
        <taxon>Lophotrochozoa</taxon>
        <taxon>Annelida</taxon>
        <taxon>Polychaeta</taxon>
        <taxon>Sedentaria</taxon>
        <taxon>Canalipalpata</taxon>
        <taxon>Sabellida</taxon>
        <taxon>Siboglinidae</taxon>
        <taxon>Ridgeia</taxon>
    </lineage>
</organism>
<accession>A0AAD9NME5</accession>
<protein>
    <submittedName>
        <fullName evidence="1">Uncharacterized protein</fullName>
    </submittedName>
</protein>
<name>A0AAD9NME5_RIDPI</name>
<dbReference type="Proteomes" id="UP001209878">
    <property type="component" value="Unassembled WGS sequence"/>
</dbReference>
<evidence type="ECO:0000313" key="2">
    <source>
        <dbReference type="Proteomes" id="UP001209878"/>
    </source>
</evidence>
<comment type="caution">
    <text evidence="1">The sequence shown here is derived from an EMBL/GenBank/DDBJ whole genome shotgun (WGS) entry which is preliminary data.</text>
</comment>
<evidence type="ECO:0000313" key="1">
    <source>
        <dbReference type="EMBL" id="KAK2175360.1"/>
    </source>
</evidence>
<keyword evidence="2" id="KW-1185">Reference proteome</keyword>